<dbReference type="STRING" id="887144.BJF91_18725"/>
<sequence>MSPGGKARGSMGQRADRIDKGVFVMVQNRQRLELIAGGKDAAPSINPIHQIAEDLQKLIKASEAARCEMLSYLLDVALDEALRESQERER</sequence>
<keyword evidence="2" id="KW-1185">Reference proteome</keyword>
<gene>
    <name evidence="1" type="ORF">BJF91_18725</name>
</gene>
<comment type="caution">
    <text evidence="1">The sequence shown here is derived from an EMBL/GenBank/DDBJ whole genome shotgun (WGS) entry which is preliminary data.</text>
</comment>
<evidence type="ECO:0000313" key="2">
    <source>
        <dbReference type="Proteomes" id="UP000185598"/>
    </source>
</evidence>
<accession>A0A1Q9A3V8</accession>
<dbReference type="Proteomes" id="UP000185598">
    <property type="component" value="Unassembled WGS sequence"/>
</dbReference>
<organism evidence="1 2">
    <name type="scientific">Allorhizobium taibaishanense</name>
    <dbReference type="NCBI Taxonomy" id="887144"/>
    <lineage>
        <taxon>Bacteria</taxon>
        <taxon>Pseudomonadati</taxon>
        <taxon>Pseudomonadota</taxon>
        <taxon>Alphaproteobacteria</taxon>
        <taxon>Hyphomicrobiales</taxon>
        <taxon>Rhizobiaceae</taxon>
        <taxon>Rhizobium/Agrobacterium group</taxon>
        <taxon>Allorhizobium</taxon>
    </lineage>
</organism>
<reference evidence="1 2" key="1">
    <citation type="submission" date="2016-09" db="EMBL/GenBank/DDBJ databases">
        <title>Rhizobium oryziradicis sp. nov., isolated from the root of rice.</title>
        <authorList>
            <person name="Zhao J."/>
            <person name="Zhang X."/>
        </authorList>
    </citation>
    <scope>NUCLEOTIDE SEQUENCE [LARGE SCALE GENOMIC DNA]</scope>
    <source>
        <strain evidence="1 2">14971</strain>
    </source>
</reference>
<evidence type="ECO:0000313" key="1">
    <source>
        <dbReference type="EMBL" id="OLP49127.1"/>
    </source>
</evidence>
<protein>
    <submittedName>
        <fullName evidence="1">Uncharacterized protein</fullName>
    </submittedName>
</protein>
<dbReference type="AlphaFoldDB" id="A0A1Q9A3V8"/>
<proteinExistence type="predicted"/>
<dbReference type="EMBL" id="MKIN01000022">
    <property type="protein sequence ID" value="OLP49127.1"/>
    <property type="molecule type" value="Genomic_DNA"/>
</dbReference>
<name>A0A1Q9A3V8_9HYPH</name>